<gene>
    <name evidence="1" type="ORF">CSSPTR1EN2_LOCUS5685</name>
</gene>
<dbReference type="Proteomes" id="UP001497512">
    <property type="component" value="Chromosome 13"/>
</dbReference>
<dbReference type="EMBL" id="OZ019905">
    <property type="protein sequence ID" value="CAK9200994.1"/>
    <property type="molecule type" value="Genomic_DNA"/>
</dbReference>
<proteinExistence type="predicted"/>
<name>A0ABP0TNE2_9BRYO</name>
<evidence type="ECO:0000313" key="1">
    <source>
        <dbReference type="EMBL" id="CAK9200994.1"/>
    </source>
</evidence>
<reference evidence="1" key="1">
    <citation type="submission" date="2024-02" db="EMBL/GenBank/DDBJ databases">
        <authorList>
            <consortium name="ELIXIR-Norway"/>
            <consortium name="Elixir Norway"/>
        </authorList>
    </citation>
    <scope>NUCLEOTIDE SEQUENCE</scope>
</reference>
<evidence type="ECO:0000313" key="2">
    <source>
        <dbReference type="Proteomes" id="UP001497512"/>
    </source>
</evidence>
<organism evidence="1 2">
    <name type="scientific">Sphagnum troendelagicum</name>
    <dbReference type="NCBI Taxonomy" id="128251"/>
    <lineage>
        <taxon>Eukaryota</taxon>
        <taxon>Viridiplantae</taxon>
        <taxon>Streptophyta</taxon>
        <taxon>Embryophyta</taxon>
        <taxon>Bryophyta</taxon>
        <taxon>Sphagnophytina</taxon>
        <taxon>Sphagnopsida</taxon>
        <taxon>Sphagnales</taxon>
        <taxon>Sphagnaceae</taxon>
        <taxon>Sphagnum</taxon>
    </lineage>
</organism>
<keyword evidence="2" id="KW-1185">Reference proteome</keyword>
<sequence length="68" mass="7878">MNNCFRKQAAASFLLCCTTHFLLLEHSILVLSLFTRRAVRSAFKRCNKERRDKNSNSVTQFPSENITI</sequence>
<accession>A0ABP0TNE2</accession>
<protein>
    <recommendedName>
        <fullName evidence="3">Secreted protein</fullName>
    </recommendedName>
</protein>
<evidence type="ECO:0008006" key="3">
    <source>
        <dbReference type="Google" id="ProtNLM"/>
    </source>
</evidence>